<dbReference type="GO" id="GO:0006772">
    <property type="term" value="P:thiamine metabolic process"/>
    <property type="evidence" value="ECO:0007669"/>
    <property type="project" value="InterPro"/>
</dbReference>
<dbReference type="InterPro" id="IPR036371">
    <property type="entry name" value="TPK_B1-bd_sf"/>
</dbReference>
<dbReference type="GO" id="GO:0009229">
    <property type="term" value="P:thiamine diphosphate biosynthetic process"/>
    <property type="evidence" value="ECO:0007669"/>
    <property type="project" value="InterPro"/>
</dbReference>
<gene>
    <name evidence="8" type="ORF">WJX74_006304</name>
</gene>
<accession>A0AAW1S3Q8</accession>
<organism evidence="8 9">
    <name type="scientific">Apatococcus lobatus</name>
    <dbReference type="NCBI Taxonomy" id="904363"/>
    <lineage>
        <taxon>Eukaryota</taxon>
        <taxon>Viridiplantae</taxon>
        <taxon>Chlorophyta</taxon>
        <taxon>core chlorophytes</taxon>
        <taxon>Trebouxiophyceae</taxon>
        <taxon>Chlorellales</taxon>
        <taxon>Chlorellaceae</taxon>
        <taxon>Apatococcus</taxon>
    </lineage>
</organism>
<dbReference type="SUPFAM" id="SSF63862">
    <property type="entry name" value="Thiamin pyrophosphokinase, substrate-binding domain"/>
    <property type="match status" value="1"/>
</dbReference>
<dbReference type="GO" id="GO:0005524">
    <property type="term" value="F:ATP binding"/>
    <property type="evidence" value="ECO:0007669"/>
    <property type="project" value="UniProtKB-KW"/>
</dbReference>
<keyword evidence="9" id="KW-1185">Reference proteome</keyword>
<dbReference type="GO" id="GO:0016301">
    <property type="term" value="F:kinase activity"/>
    <property type="evidence" value="ECO:0007669"/>
    <property type="project" value="UniProtKB-KW"/>
</dbReference>
<evidence type="ECO:0000256" key="3">
    <source>
        <dbReference type="ARBA" id="ARBA00022741"/>
    </source>
</evidence>
<keyword evidence="2" id="KW-0808">Transferase</keyword>
<sequence>MDPGWTRSADGSLAWSPCAARMAVPLQLASPYLSGKVSASAPPLVLLVLNYKLPRTTINLWHQASLRICADGGANRLYDEVPRLLDSSSEESDDEIRDQDSTDLQKCLHAVEEVTKLKEWELQACNILAVGALGGRLDHTISNLAMLHRFSHLQLTLCGDGNLARLIQRGRTIIHVDPQTEGPQCALFPLCGPATASTTGLRWNLDHTCMEMHGLLSTSNRLVAEEVQVETDQQLVWVTSRVGEE</sequence>
<dbReference type="GO" id="GO:0004788">
    <property type="term" value="F:thiamine diphosphokinase activity"/>
    <property type="evidence" value="ECO:0007669"/>
    <property type="project" value="UniProtKB-EC"/>
</dbReference>
<evidence type="ECO:0000256" key="4">
    <source>
        <dbReference type="ARBA" id="ARBA00022777"/>
    </source>
</evidence>
<dbReference type="PANTHER" id="PTHR13622:SF8">
    <property type="entry name" value="THIAMIN PYROPHOSPHOKINASE 1"/>
    <property type="match status" value="1"/>
</dbReference>
<dbReference type="InterPro" id="IPR036759">
    <property type="entry name" value="TPK_catalytic_sf"/>
</dbReference>
<protein>
    <recommendedName>
        <fullName evidence="1">thiamine diphosphokinase</fullName>
        <ecNumber evidence="1">2.7.6.2</ecNumber>
    </recommendedName>
</protein>
<evidence type="ECO:0000313" key="8">
    <source>
        <dbReference type="EMBL" id="KAK9840257.1"/>
    </source>
</evidence>
<dbReference type="EC" id="2.7.6.2" evidence="1"/>
<keyword evidence="4" id="KW-0418">Kinase</keyword>
<dbReference type="EMBL" id="JALJOS010000004">
    <property type="protein sequence ID" value="KAK9840257.1"/>
    <property type="molecule type" value="Genomic_DNA"/>
</dbReference>
<dbReference type="InterPro" id="IPR007371">
    <property type="entry name" value="TPK_catalytic"/>
</dbReference>
<dbReference type="InterPro" id="IPR006282">
    <property type="entry name" value="Thi_PPkinase"/>
</dbReference>
<dbReference type="SMART" id="SM00983">
    <property type="entry name" value="TPK_B1_binding"/>
    <property type="match status" value="1"/>
</dbReference>
<dbReference type="Pfam" id="PF04263">
    <property type="entry name" value="TPK_catalytic"/>
    <property type="match status" value="1"/>
</dbReference>
<comment type="caution">
    <text evidence="8">The sequence shown here is derived from an EMBL/GenBank/DDBJ whole genome shotgun (WGS) entry which is preliminary data.</text>
</comment>
<reference evidence="8 9" key="1">
    <citation type="journal article" date="2024" name="Nat. Commun.">
        <title>Phylogenomics reveals the evolutionary origins of lichenization in chlorophyte algae.</title>
        <authorList>
            <person name="Puginier C."/>
            <person name="Libourel C."/>
            <person name="Otte J."/>
            <person name="Skaloud P."/>
            <person name="Haon M."/>
            <person name="Grisel S."/>
            <person name="Petersen M."/>
            <person name="Berrin J.G."/>
            <person name="Delaux P.M."/>
            <person name="Dal Grande F."/>
            <person name="Keller J."/>
        </authorList>
    </citation>
    <scope>NUCLEOTIDE SEQUENCE [LARGE SCALE GENOMIC DNA]</scope>
    <source>
        <strain evidence="8 9">SAG 2145</strain>
    </source>
</reference>
<dbReference type="PANTHER" id="PTHR13622">
    <property type="entry name" value="THIAMIN PYROPHOSPHOKINASE"/>
    <property type="match status" value="1"/>
</dbReference>
<evidence type="ECO:0000259" key="7">
    <source>
        <dbReference type="SMART" id="SM00983"/>
    </source>
</evidence>
<feature type="domain" description="Thiamin pyrophosphokinase thiamin-binding" evidence="7">
    <location>
        <begin position="170"/>
        <end position="235"/>
    </location>
</feature>
<keyword evidence="5" id="KW-0067">ATP-binding</keyword>
<dbReference type="SUPFAM" id="SSF63999">
    <property type="entry name" value="Thiamin pyrophosphokinase, catalytic domain"/>
    <property type="match status" value="1"/>
</dbReference>
<comment type="function">
    <text evidence="6">Catalyzes the phosphorylation of thiamine to thiamine pyrophosphate (TPP). TPP is an active cofactor for enzymes involved in glycolysis and energy production. Plant leaves require high levels of TPP for photosynthesis and carbohydrate metabolism.</text>
</comment>
<evidence type="ECO:0000256" key="6">
    <source>
        <dbReference type="ARBA" id="ARBA00025120"/>
    </source>
</evidence>
<evidence type="ECO:0000256" key="1">
    <source>
        <dbReference type="ARBA" id="ARBA00013245"/>
    </source>
</evidence>
<dbReference type="CDD" id="cd07995">
    <property type="entry name" value="TPK"/>
    <property type="match status" value="1"/>
</dbReference>
<evidence type="ECO:0000313" key="9">
    <source>
        <dbReference type="Proteomes" id="UP001438707"/>
    </source>
</evidence>
<dbReference type="NCBIfam" id="TIGR01378">
    <property type="entry name" value="thi_PPkinase"/>
    <property type="match status" value="1"/>
</dbReference>
<evidence type="ECO:0000256" key="2">
    <source>
        <dbReference type="ARBA" id="ARBA00022679"/>
    </source>
</evidence>
<dbReference type="Gene3D" id="3.40.50.10240">
    <property type="entry name" value="Thiamin pyrophosphokinase, catalytic domain"/>
    <property type="match status" value="1"/>
</dbReference>
<dbReference type="GO" id="GO:0030975">
    <property type="term" value="F:thiamine binding"/>
    <property type="evidence" value="ECO:0007669"/>
    <property type="project" value="InterPro"/>
</dbReference>
<evidence type="ECO:0000256" key="5">
    <source>
        <dbReference type="ARBA" id="ARBA00022840"/>
    </source>
</evidence>
<dbReference type="Proteomes" id="UP001438707">
    <property type="component" value="Unassembled WGS sequence"/>
</dbReference>
<proteinExistence type="predicted"/>
<name>A0AAW1S3Q8_9CHLO</name>
<keyword evidence="3" id="KW-0547">Nucleotide-binding</keyword>
<dbReference type="AlphaFoldDB" id="A0AAW1S3Q8"/>
<dbReference type="InterPro" id="IPR007373">
    <property type="entry name" value="Thiamin_PyroPKinase_B1-bd"/>
</dbReference>
<dbReference type="Pfam" id="PF04265">
    <property type="entry name" value="TPK_B1_binding"/>
    <property type="match status" value="1"/>
</dbReference>